<dbReference type="PANTHER" id="PTHR33332">
    <property type="entry name" value="REVERSE TRANSCRIPTASE DOMAIN-CONTAINING PROTEIN"/>
    <property type="match status" value="1"/>
</dbReference>
<feature type="region of interest" description="Disordered" evidence="1">
    <location>
        <begin position="130"/>
        <end position="183"/>
    </location>
</feature>
<feature type="region of interest" description="Disordered" evidence="1">
    <location>
        <begin position="1"/>
        <end position="35"/>
    </location>
</feature>
<protein>
    <recommendedName>
        <fullName evidence="4">Rna-directed dna polymerase from mobile element jockey-like</fullName>
    </recommendedName>
</protein>
<dbReference type="AlphaFoldDB" id="A0AAN7SIM1"/>
<sequence length="211" mass="23203">MAAFKKDKKEDPEDYRPLSGTLTPGKDKKVTGSSQHGFMKGTAADVVYLEFSRAFNTISHNIFIDKQIKCRLASLMTLMMGQSPMAGDTKLGGAADTPEGCAAIQRDLDRLEKWVNKNLMKFSKGNCKALPLGRNKPRHQHRLERPPAGKQLGRGGPGQESHGLTGVSPAKGQEDDEGLAHLSDEERLRELGLFSLEKRKLRGILSMCINT</sequence>
<reference evidence="2 3" key="1">
    <citation type="journal article" date="2023" name="J. Hered.">
        <title>Chromosome-level genome of the wood stork (Mycteria americana) provides insight into avian chromosome evolution.</title>
        <authorList>
            <person name="Flamio R. Jr."/>
            <person name="Ramstad K.M."/>
        </authorList>
    </citation>
    <scope>NUCLEOTIDE SEQUENCE [LARGE SCALE GENOMIC DNA]</scope>
    <source>
        <strain evidence="2">JAX WOST 10</strain>
    </source>
</reference>
<evidence type="ECO:0000313" key="3">
    <source>
        <dbReference type="Proteomes" id="UP001333110"/>
    </source>
</evidence>
<keyword evidence="3" id="KW-1185">Reference proteome</keyword>
<dbReference type="Proteomes" id="UP001333110">
    <property type="component" value="Unassembled WGS sequence"/>
</dbReference>
<evidence type="ECO:0000256" key="1">
    <source>
        <dbReference type="SAM" id="MobiDB-lite"/>
    </source>
</evidence>
<proteinExistence type="predicted"/>
<name>A0AAN7SIM1_MYCAM</name>
<comment type="caution">
    <text evidence="2">The sequence shown here is derived from an EMBL/GenBank/DDBJ whole genome shotgun (WGS) entry which is preliminary data.</text>
</comment>
<feature type="compositionally biased region" description="Basic and acidic residues" evidence="1">
    <location>
        <begin position="1"/>
        <end position="16"/>
    </location>
</feature>
<evidence type="ECO:0008006" key="4">
    <source>
        <dbReference type="Google" id="ProtNLM"/>
    </source>
</evidence>
<evidence type="ECO:0000313" key="2">
    <source>
        <dbReference type="EMBL" id="KAK4829683.1"/>
    </source>
</evidence>
<organism evidence="2 3">
    <name type="scientific">Mycteria americana</name>
    <name type="common">Wood stork</name>
    <dbReference type="NCBI Taxonomy" id="33587"/>
    <lineage>
        <taxon>Eukaryota</taxon>
        <taxon>Metazoa</taxon>
        <taxon>Chordata</taxon>
        <taxon>Craniata</taxon>
        <taxon>Vertebrata</taxon>
        <taxon>Euteleostomi</taxon>
        <taxon>Archelosauria</taxon>
        <taxon>Archosauria</taxon>
        <taxon>Dinosauria</taxon>
        <taxon>Saurischia</taxon>
        <taxon>Theropoda</taxon>
        <taxon>Coelurosauria</taxon>
        <taxon>Aves</taxon>
        <taxon>Neognathae</taxon>
        <taxon>Neoaves</taxon>
        <taxon>Aequornithes</taxon>
        <taxon>Ciconiiformes</taxon>
        <taxon>Ciconiidae</taxon>
        <taxon>Mycteria</taxon>
    </lineage>
</organism>
<accession>A0AAN7SIM1</accession>
<gene>
    <name evidence="2" type="ORF">QYF61_005976</name>
</gene>
<dbReference type="EMBL" id="JAUNZN010000001">
    <property type="protein sequence ID" value="KAK4829683.1"/>
    <property type="molecule type" value="Genomic_DNA"/>
</dbReference>